<reference evidence="1" key="1">
    <citation type="submission" date="2022-06" db="EMBL/GenBank/DDBJ databases">
        <title>Phylogenomic reconstructions and comparative analyses of Kickxellomycotina fungi.</title>
        <authorList>
            <person name="Reynolds N.K."/>
            <person name="Stajich J.E."/>
            <person name="Barry K."/>
            <person name="Grigoriev I.V."/>
            <person name="Crous P."/>
            <person name="Smith M.E."/>
        </authorList>
    </citation>
    <scope>NUCLEOTIDE SEQUENCE</scope>
    <source>
        <strain evidence="1">RSA 2271</strain>
    </source>
</reference>
<protein>
    <submittedName>
        <fullName evidence="1">Uncharacterized protein</fullName>
    </submittedName>
</protein>
<evidence type="ECO:0000313" key="1">
    <source>
        <dbReference type="EMBL" id="KAJ1672997.1"/>
    </source>
</evidence>
<dbReference type="Proteomes" id="UP001145114">
    <property type="component" value="Unassembled WGS sequence"/>
</dbReference>
<gene>
    <name evidence="1" type="ORF">EV182_006082</name>
</gene>
<evidence type="ECO:0000313" key="2">
    <source>
        <dbReference type="Proteomes" id="UP001145114"/>
    </source>
</evidence>
<name>A0ACC1H9E2_9FUNG</name>
<feature type="non-terminal residue" evidence="1">
    <location>
        <position position="1"/>
    </location>
</feature>
<proteinExistence type="predicted"/>
<accession>A0ACC1H9E2</accession>
<organism evidence="1 2">
    <name type="scientific">Spiromyces aspiralis</name>
    <dbReference type="NCBI Taxonomy" id="68401"/>
    <lineage>
        <taxon>Eukaryota</taxon>
        <taxon>Fungi</taxon>
        <taxon>Fungi incertae sedis</taxon>
        <taxon>Zoopagomycota</taxon>
        <taxon>Kickxellomycotina</taxon>
        <taxon>Kickxellomycetes</taxon>
        <taxon>Kickxellales</taxon>
        <taxon>Kickxellaceae</taxon>
        <taxon>Spiromyces</taxon>
    </lineage>
</organism>
<comment type="caution">
    <text evidence="1">The sequence shown here is derived from an EMBL/GenBank/DDBJ whole genome shotgun (WGS) entry which is preliminary data.</text>
</comment>
<sequence length="119" mass="13234">DDHRCGPQKAPEQEQWTAASQRDLARRSISGRGRAETELAESLPLASHHHLTYAVDVFEPRKACEFEGSPDIDDLLGHKDGGRDPKFSLGNKIRNRVIAKKVHNLLWSVAPDTTTAPNQ</sequence>
<keyword evidence="2" id="KW-1185">Reference proteome</keyword>
<feature type="non-terminal residue" evidence="1">
    <location>
        <position position="119"/>
    </location>
</feature>
<dbReference type="EMBL" id="JAMZIH010007525">
    <property type="protein sequence ID" value="KAJ1672997.1"/>
    <property type="molecule type" value="Genomic_DNA"/>
</dbReference>